<evidence type="ECO:0000313" key="2">
    <source>
        <dbReference type="Proteomes" id="UP001165289"/>
    </source>
</evidence>
<accession>A0AAV7JGA4</accession>
<proteinExistence type="predicted"/>
<sequence length="211" mass="23924">MTSSCTPDIRKFSNVHIFTPFDTSGFREQEHPTERHLAEGHYAEDILPKGFHAENVISSTAIEEIKSRAILIDETTSSVINKCTESISIPAAVKLPSKESLSKIVRRKRKATELDIFDSVHTTRGHNFLILNNPELELIVLGTEDNIVVLISYKDWFCDGTFNSAPIGYQLYTIHALVSESATISLIFCIAKQKYEVPEDNERFRKSRYKC</sequence>
<dbReference type="AlphaFoldDB" id="A0AAV7JGA4"/>
<comment type="caution">
    <text evidence="1">The sequence shown here is derived from an EMBL/GenBank/DDBJ whole genome shotgun (WGS) entry which is preliminary data.</text>
</comment>
<gene>
    <name evidence="1" type="ORF">LOD99_12452</name>
</gene>
<dbReference type="EMBL" id="JAKMXF010000343">
    <property type="protein sequence ID" value="KAI6647456.1"/>
    <property type="molecule type" value="Genomic_DNA"/>
</dbReference>
<keyword evidence="2" id="KW-1185">Reference proteome</keyword>
<name>A0AAV7JGA4_9METZ</name>
<dbReference type="Proteomes" id="UP001165289">
    <property type="component" value="Unassembled WGS sequence"/>
</dbReference>
<protein>
    <submittedName>
        <fullName evidence="1">Uncharacterized protein</fullName>
    </submittedName>
</protein>
<reference evidence="1 2" key="1">
    <citation type="journal article" date="2023" name="BMC Biol.">
        <title>The compact genome of the sponge Oopsacas minuta (Hexactinellida) is lacking key metazoan core genes.</title>
        <authorList>
            <person name="Santini S."/>
            <person name="Schenkelaars Q."/>
            <person name="Jourda C."/>
            <person name="Duchesne M."/>
            <person name="Belahbib H."/>
            <person name="Rocher C."/>
            <person name="Selva M."/>
            <person name="Riesgo A."/>
            <person name="Vervoort M."/>
            <person name="Leys S.P."/>
            <person name="Kodjabachian L."/>
            <person name="Le Bivic A."/>
            <person name="Borchiellini C."/>
            <person name="Claverie J.M."/>
            <person name="Renard E."/>
        </authorList>
    </citation>
    <scope>NUCLEOTIDE SEQUENCE [LARGE SCALE GENOMIC DNA]</scope>
    <source>
        <strain evidence="1">SPO-2</strain>
    </source>
</reference>
<organism evidence="1 2">
    <name type="scientific">Oopsacas minuta</name>
    <dbReference type="NCBI Taxonomy" id="111878"/>
    <lineage>
        <taxon>Eukaryota</taxon>
        <taxon>Metazoa</taxon>
        <taxon>Porifera</taxon>
        <taxon>Hexactinellida</taxon>
        <taxon>Hexasterophora</taxon>
        <taxon>Lyssacinosida</taxon>
        <taxon>Leucopsacidae</taxon>
        <taxon>Oopsacas</taxon>
    </lineage>
</organism>
<evidence type="ECO:0000313" key="1">
    <source>
        <dbReference type="EMBL" id="KAI6647456.1"/>
    </source>
</evidence>